<evidence type="ECO:0000256" key="3">
    <source>
        <dbReference type="ARBA" id="ARBA00022553"/>
    </source>
</evidence>
<keyword evidence="9" id="KW-1133">Transmembrane helix</keyword>
<evidence type="ECO:0000256" key="5">
    <source>
        <dbReference type="ARBA" id="ARBA00022741"/>
    </source>
</evidence>
<dbReference type="InterPro" id="IPR011712">
    <property type="entry name" value="Sig_transdc_His_kin_sub3_dim/P"/>
</dbReference>
<evidence type="ECO:0000313" key="11">
    <source>
        <dbReference type="EMBL" id="QKJ20789.1"/>
    </source>
</evidence>
<dbReference type="InterPro" id="IPR036890">
    <property type="entry name" value="HATPase_C_sf"/>
</dbReference>
<dbReference type="Proteomes" id="UP000502498">
    <property type="component" value="Chromosome"/>
</dbReference>
<keyword evidence="9" id="KW-0472">Membrane</keyword>
<accession>A0A7D4UHF3</accession>
<dbReference type="Gene3D" id="1.20.5.1930">
    <property type="match status" value="1"/>
</dbReference>
<evidence type="ECO:0000256" key="7">
    <source>
        <dbReference type="ARBA" id="ARBA00022840"/>
    </source>
</evidence>
<evidence type="ECO:0000256" key="4">
    <source>
        <dbReference type="ARBA" id="ARBA00022679"/>
    </source>
</evidence>
<dbReference type="Gene3D" id="3.30.565.10">
    <property type="entry name" value="Histidine kinase-like ATPase, C-terminal domain"/>
    <property type="match status" value="1"/>
</dbReference>
<feature type="transmembrane region" description="Helical" evidence="9">
    <location>
        <begin position="47"/>
        <end position="63"/>
    </location>
</feature>
<sequence length="392" mass="41320">MTATVPAMPKDPQPRVPAWAVDALIVVIMVPLTLVTEPGRSIEWPSPATIGLVILAAVALPFRRRWPLPILGVELGIFALAAVVGGLPQALSLAVAVAMFQVTNRMPRREGLVATGITLAVVTGFGLIAWVGDGPDPRLVQFALTTAIGSALGDATRSRREYIEAITDRAERAERTREAEARRRVSEERLRIARDLHDAVAHQISVISLNAGVASAAVDERPEKAKEALATIRSASRTVLGEIGGLLDVLRAADDDPATAPGPNLARLDELTRQFADAGLDVSVRVEGDLSRAPSAVSLVAYRVIQEALTNAHKHGDEHRAHVLLTVQDDALTVVVTNPTAAGAASTSPGSRRGLVGVRERVATVRGVVETGSAPGGWRVTARLPLPTGDSA</sequence>
<protein>
    <recommendedName>
        <fullName evidence="2">histidine kinase</fullName>
        <ecNumber evidence="2">2.7.13.3</ecNumber>
    </recommendedName>
</protein>
<proteinExistence type="predicted"/>
<evidence type="ECO:0000256" key="9">
    <source>
        <dbReference type="SAM" id="Phobius"/>
    </source>
</evidence>
<evidence type="ECO:0000259" key="10">
    <source>
        <dbReference type="Pfam" id="PF07730"/>
    </source>
</evidence>
<dbReference type="SUPFAM" id="SSF55874">
    <property type="entry name" value="ATPase domain of HSP90 chaperone/DNA topoisomerase II/histidine kinase"/>
    <property type="match status" value="1"/>
</dbReference>
<feature type="domain" description="Signal transduction histidine kinase subgroup 3 dimerisation and phosphoacceptor" evidence="10">
    <location>
        <begin position="188"/>
        <end position="253"/>
    </location>
</feature>
<dbReference type="InterPro" id="IPR050482">
    <property type="entry name" value="Sensor_HK_TwoCompSys"/>
</dbReference>
<dbReference type="GO" id="GO:0000155">
    <property type="term" value="F:phosphorelay sensor kinase activity"/>
    <property type="evidence" value="ECO:0007669"/>
    <property type="project" value="InterPro"/>
</dbReference>
<evidence type="ECO:0000256" key="8">
    <source>
        <dbReference type="ARBA" id="ARBA00023012"/>
    </source>
</evidence>
<feature type="transmembrane region" description="Helical" evidence="9">
    <location>
        <begin position="75"/>
        <end position="100"/>
    </location>
</feature>
<evidence type="ECO:0000256" key="1">
    <source>
        <dbReference type="ARBA" id="ARBA00000085"/>
    </source>
</evidence>
<dbReference type="Pfam" id="PF07730">
    <property type="entry name" value="HisKA_3"/>
    <property type="match status" value="1"/>
</dbReference>
<keyword evidence="6 11" id="KW-0418">Kinase</keyword>
<feature type="transmembrane region" description="Helical" evidence="9">
    <location>
        <begin position="112"/>
        <end position="132"/>
    </location>
</feature>
<dbReference type="GO" id="GO:0005524">
    <property type="term" value="F:ATP binding"/>
    <property type="evidence" value="ECO:0007669"/>
    <property type="project" value="UniProtKB-KW"/>
</dbReference>
<reference evidence="11 12" key="1">
    <citation type="submission" date="2020-05" db="EMBL/GenBank/DDBJ databases">
        <title>Strain PA2F3 complete genome.</title>
        <authorList>
            <person name="Kim Y.-S."/>
            <person name="Kim S.-J."/>
            <person name="Jung H.-k."/>
            <person name="Kim S.-E."/>
            <person name="Kim K.-H."/>
        </authorList>
    </citation>
    <scope>NUCLEOTIDE SEQUENCE [LARGE SCALE GENOMIC DNA]</scope>
    <source>
        <strain evidence="11 12">PA2F3</strain>
    </source>
</reference>
<organism evidence="11 12">
    <name type="scientific">Microbacterium hominis</name>
    <dbReference type="NCBI Taxonomy" id="162426"/>
    <lineage>
        <taxon>Bacteria</taxon>
        <taxon>Bacillati</taxon>
        <taxon>Actinomycetota</taxon>
        <taxon>Actinomycetes</taxon>
        <taxon>Micrococcales</taxon>
        <taxon>Microbacteriaceae</taxon>
        <taxon>Microbacterium</taxon>
    </lineage>
</organism>
<dbReference type="AlphaFoldDB" id="A0A7D4UHF3"/>
<evidence type="ECO:0000313" key="12">
    <source>
        <dbReference type="Proteomes" id="UP000502498"/>
    </source>
</evidence>
<keyword evidence="4" id="KW-0808">Transferase</keyword>
<dbReference type="GO" id="GO:0016020">
    <property type="term" value="C:membrane"/>
    <property type="evidence" value="ECO:0007669"/>
    <property type="project" value="InterPro"/>
</dbReference>
<evidence type="ECO:0000256" key="2">
    <source>
        <dbReference type="ARBA" id="ARBA00012438"/>
    </source>
</evidence>
<name>A0A7D4UHF3_9MICO</name>
<dbReference type="EC" id="2.7.13.3" evidence="2"/>
<keyword evidence="3" id="KW-0597">Phosphoprotein</keyword>
<dbReference type="PANTHER" id="PTHR24421">
    <property type="entry name" value="NITRATE/NITRITE SENSOR PROTEIN NARX-RELATED"/>
    <property type="match status" value="1"/>
</dbReference>
<dbReference type="GO" id="GO:0046983">
    <property type="term" value="F:protein dimerization activity"/>
    <property type="evidence" value="ECO:0007669"/>
    <property type="project" value="InterPro"/>
</dbReference>
<dbReference type="CDD" id="cd16917">
    <property type="entry name" value="HATPase_UhpB-NarQ-NarX-like"/>
    <property type="match status" value="1"/>
</dbReference>
<keyword evidence="7" id="KW-0067">ATP-binding</keyword>
<evidence type="ECO:0000256" key="6">
    <source>
        <dbReference type="ARBA" id="ARBA00022777"/>
    </source>
</evidence>
<keyword evidence="5" id="KW-0547">Nucleotide-binding</keyword>
<comment type="catalytic activity">
    <reaction evidence="1">
        <text>ATP + protein L-histidine = ADP + protein N-phospho-L-histidine.</text>
        <dbReference type="EC" id="2.7.13.3"/>
    </reaction>
</comment>
<keyword evidence="8" id="KW-0902">Two-component regulatory system</keyword>
<dbReference type="PANTHER" id="PTHR24421:SF10">
    <property type="entry name" value="NITRATE_NITRITE SENSOR PROTEIN NARQ"/>
    <property type="match status" value="1"/>
</dbReference>
<keyword evidence="9" id="KW-0812">Transmembrane</keyword>
<dbReference type="EMBL" id="CP054038">
    <property type="protein sequence ID" value="QKJ20789.1"/>
    <property type="molecule type" value="Genomic_DNA"/>
</dbReference>
<feature type="transmembrane region" description="Helical" evidence="9">
    <location>
        <begin position="16"/>
        <end position="35"/>
    </location>
</feature>
<gene>
    <name evidence="11" type="ORF">HQM25_16435</name>
</gene>
<dbReference type="RefSeq" id="WP_172991214.1">
    <property type="nucleotide sequence ID" value="NZ_CP054038.1"/>
</dbReference>